<gene>
    <name evidence="11" type="ORF">EU508_13330</name>
</gene>
<reference evidence="11 12" key="1">
    <citation type="submission" date="2019-01" db="EMBL/GenBank/DDBJ databases">
        <title>Genome sequences of marine Pseudoalteromonas species.</title>
        <authorList>
            <person name="Boraston A.B."/>
            <person name="Hehemann J.-H."/>
            <person name="Vickers C.J."/>
            <person name="Salama-Alber O."/>
            <person name="Abe K."/>
            <person name="Hettle A.J."/>
        </authorList>
    </citation>
    <scope>NUCLEOTIDE SEQUENCE [LARGE SCALE GENOMIC DNA]</scope>
    <source>
        <strain evidence="11 12">PS42</strain>
    </source>
</reference>
<dbReference type="CDD" id="cd18807">
    <property type="entry name" value="SF1_C_UvrD"/>
    <property type="match status" value="1"/>
</dbReference>
<evidence type="ECO:0000256" key="2">
    <source>
        <dbReference type="ARBA" id="ARBA00022801"/>
    </source>
</evidence>
<dbReference type="PANTHER" id="PTHR11070">
    <property type="entry name" value="UVRD / RECB / PCRA DNA HELICASE FAMILY MEMBER"/>
    <property type="match status" value="1"/>
</dbReference>
<dbReference type="GO" id="GO:0003916">
    <property type="term" value="F:DNA topoisomerase activity"/>
    <property type="evidence" value="ECO:0007669"/>
    <property type="project" value="InterPro"/>
</dbReference>
<dbReference type="GO" id="GO:0043138">
    <property type="term" value="F:3'-5' DNA helicase activity"/>
    <property type="evidence" value="ECO:0007669"/>
    <property type="project" value="UniProtKB-EC"/>
</dbReference>
<evidence type="ECO:0000313" key="11">
    <source>
        <dbReference type="EMBL" id="KAA1159529.1"/>
    </source>
</evidence>
<comment type="catalytic activity">
    <reaction evidence="8">
        <text>ATP + H2O = ADP + phosphate + H(+)</text>
        <dbReference type="Rhea" id="RHEA:13065"/>
        <dbReference type="ChEBI" id="CHEBI:15377"/>
        <dbReference type="ChEBI" id="CHEBI:15378"/>
        <dbReference type="ChEBI" id="CHEBI:30616"/>
        <dbReference type="ChEBI" id="CHEBI:43474"/>
        <dbReference type="ChEBI" id="CHEBI:456216"/>
        <dbReference type="EC" id="5.6.2.4"/>
    </reaction>
</comment>
<comment type="caution">
    <text evidence="11">The sequence shown here is derived from an EMBL/GenBank/DDBJ whole genome shotgun (WGS) entry which is preliminary data.</text>
</comment>
<comment type="catalytic activity">
    <reaction evidence="6">
        <text>Couples ATP hydrolysis with the unwinding of duplex DNA by translocating in the 3'-5' direction.</text>
        <dbReference type="EC" id="5.6.2.4"/>
    </reaction>
</comment>
<dbReference type="Pfam" id="PF00580">
    <property type="entry name" value="UvrD-helicase"/>
    <property type="match status" value="1"/>
</dbReference>
<keyword evidence="4 9" id="KW-0067">ATP-binding</keyword>
<dbReference type="GO" id="GO:0005524">
    <property type="term" value="F:ATP binding"/>
    <property type="evidence" value="ECO:0007669"/>
    <property type="project" value="UniProtKB-UniRule"/>
</dbReference>
<name>A0AB73BFM1_9GAMM</name>
<keyword evidence="2 9" id="KW-0378">Hydrolase</keyword>
<feature type="domain" description="UvrD-like helicase ATP-binding" evidence="10">
    <location>
        <begin position="189"/>
        <end position="654"/>
    </location>
</feature>
<evidence type="ECO:0000256" key="1">
    <source>
        <dbReference type="ARBA" id="ARBA00022741"/>
    </source>
</evidence>
<dbReference type="PANTHER" id="PTHR11070:SF63">
    <property type="entry name" value="DNA HELICASE IV"/>
    <property type="match status" value="1"/>
</dbReference>
<evidence type="ECO:0000256" key="9">
    <source>
        <dbReference type="PROSITE-ProRule" id="PRU00560"/>
    </source>
</evidence>
<evidence type="ECO:0000256" key="8">
    <source>
        <dbReference type="ARBA" id="ARBA00048988"/>
    </source>
</evidence>
<keyword evidence="1 9" id="KW-0547">Nucleotide-binding</keyword>
<dbReference type="Gene3D" id="3.30.65.10">
    <property type="entry name" value="Bacterial Topoisomerase I, domain 1"/>
    <property type="match status" value="1"/>
</dbReference>
<evidence type="ECO:0000256" key="6">
    <source>
        <dbReference type="ARBA" id="ARBA00034617"/>
    </source>
</evidence>
<dbReference type="GO" id="GO:0005694">
    <property type="term" value="C:chromosome"/>
    <property type="evidence" value="ECO:0007669"/>
    <property type="project" value="InterPro"/>
</dbReference>
<dbReference type="GO" id="GO:0003677">
    <property type="term" value="F:DNA binding"/>
    <property type="evidence" value="ECO:0007669"/>
    <property type="project" value="InterPro"/>
</dbReference>
<dbReference type="EMBL" id="SEUK01000051">
    <property type="protein sequence ID" value="KAA1159529.1"/>
    <property type="molecule type" value="Genomic_DNA"/>
</dbReference>
<dbReference type="GO" id="GO:0005829">
    <property type="term" value="C:cytosol"/>
    <property type="evidence" value="ECO:0007669"/>
    <property type="project" value="TreeGrafter"/>
</dbReference>
<dbReference type="SUPFAM" id="SSF52540">
    <property type="entry name" value="P-loop containing nucleoside triphosphate hydrolases"/>
    <property type="match status" value="1"/>
</dbReference>
<evidence type="ECO:0000256" key="4">
    <source>
        <dbReference type="ARBA" id="ARBA00022840"/>
    </source>
</evidence>
<evidence type="ECO:0000256" key="7">
    <source>
        <dbReference type="ARBA" id="ARBA00034808"/>
    </source>
</evidence>
<proteinExistence type="predicted"/>
<accession>A0AB73BFM1</accession>
<evidence type="ECO:0000259" key="10">
    <source>
        <dbReference type="PROSITE" id="PS51198"/>
    </source>
</evidence>
<evidence type="ECO:0000256" key="3">
    <source>
        <dbReference type="ARBA" id="ARBA00022806"/>
    </source>
</evidence>
<feature type="binding site" evidence="9">
    <location>
        <begin position="210"/>
        <end position="217"/>
    </location>
    <ligand>
        <name>ATP</name>
        <dbReference type="ChEBI" id="CHEBI:30616"/>
    </ligand>
</feature>
<dbReference type="AlphaFoldDB" id="A0AB73BFM1"/>
<keyword evidence="3 9" id="KW-0347">Helicase</keyword>
<organism evidence="11 12">
    <name type="scientific">Pseudoalteromonas fuliginea</name>
    <dbReference type="NCBI Taxonomy" id="1872678"/>
    <lineage>
        <taxon>Bacteria</taxon>
        <taxon>Pseudomonadati</taxon>
        <taxon>Pseudomonadota</taxon>
        <taxon>Gammaproteobacteria</taxon>
        <taxon>Alteromonadales</taxon>
        <taxon>Pseudoalteromonadaceae</taxon>
        <taxon>Pseudoalteromonas</taxon>
    </lineage>
</organism>
<dbReference type="InterPro" id="IPR013498">
    <property type="entry name" value="Topo_IA_Znf"/>
</dbReference>
<dbReference type="InterPro" id="IPR027417">
    <property type="entry name" value="P-loop_NTPase"/>
</dbReference>
<evidence type="ECO:0000313" key="12">
    <source>
        <dbReference type="Proteomes" id="UP000324162"/>
    </source>
</evidence>
<dbReference type="InterPro" id="IPR014017">
    <property type="entry name" value="DNA_helicase_UvrD-like_C"/>
</dbReference>
<dbReference type="InterPro" id="IPR000212">
    <property type="entry name" value="DNA_helicase_UvrD/REP"/>
</dbReference>
<keyword evidence="5" id="KW-0413">Isomerase</keyword>
<dbReference type="Pfam" id="PF13361">
    <property type="entry name" value="UvrD_C"/>
    <property type="match status" value="1"/>
</dbReference>
<dbReference type="RefSeq" id="WP_149614603.1">
    <property type="nucleotide sequence ID" value="NZ_SEUK01000051.1"/>
</dbReference>
<dbReference type="InterPro" id="IPR014016">
    <property type="entry name" value="UvrD-like_ATP-bd"/>
</dbReference>
<dbReference type="GO" id="GO:0006265">
    <property type="term" value="P:DNA topological change"/>
    <property type="evidence" value="ECO:0007669"/>
    <property type="project" value="InterPro"/>
</dbReference>
<evidence type="ECO:0000256" key="5">
    <source>
        <dbReference type="ARBA" id="ARBA00023235"/>
    </source>
</evidence>
<sequence>MVQYVATPSWLGRFFTRIKWVSIEQDVLVVHFRDMTKQQFLLSDFSNFSVLQNSLFSAKIYLCDPNNTCISFLKKAEADVLNKALNKYFSNTLEQKVNNAKTLLKRYALDEFLRDSSIEILNKAVFSLSKNYAHNQTVWQQHLSPISVKFLSILSSTPKTADAVAQLRHKYEQKQLTLRDNFYNNVESNPLTTEQRLAVIRDNDKNLVLAAAGTGKTSVMVAKSLDLIARGIALPEQVLVLAYNKTAAQELKERFIKRAAHANLSIKPPAILTFHALGLKLLQDAKKSTKLSTFATDEIQQKTWLTAWLYKQMQTDSTFLKNVVDLLHEPVDIFSFKSSAEYERYVRDNEYRSLAGHKVKSYQELLISNWLYLHSVDHKYEPSYKKKQSLLGEKTTVNVQYNPDFHLSKYNIYLEHFDIDRQGNTRADINKKRYNEQIAFKRKLHKNNNTILLETFHYNWFEGKLEQRLSKLLKQHSVALVPLNDDEVFSTLNNSGLLQQGVEKYLKCLQAIRAEQLTNTQIKQRIKQSGLKNHQRYAAMLIAIHNAYMQELHTQNAIDFDDMIIHATKAVKKGEFSVPWSHILVDEFQDISGARMAFLNTLINKGKSVRFTAVGDDWQAIYRFSGGNLAFTTRFNELVGGHSLTMLQKTFRYNNSISDVAGRFVMQNPEQYKKLISTHTQVTTPHVILLDDLYQGTKSIEIKVQQSISTIQKNDASASIAILSRYRYMLNSVQQHLKDKKHTNSLYFWTLHSAKGLEADYCIIIGFEQGKLGFPSDNQNNVLVESLLPEQDEFTHSEERRLLYVGITRAKHKAYLIADPYACSAFVKELVNDDYPIQIASTLFNKSQLKQRECNTCSDGLIVPKTGQYGNYYSCTNTQICETKLRVCKSCSSPSVDKSTYSQCVNIECITQHPICEKCGREMRKRKSKHGEFLGCSGFELKEDSCKNTRKLTVT</sequence>
<dbReference type="PROSITE" id="PS51198">
    <property type="entry name" value="UVRD_HELICASE_ATP_BIND"/>
    <property type="match status" value="1"/>
</dbReference>
<protein>
    <recommendedName>
        <fullName evidence="7">DNA 3'-5' helicase</fullName>
        <ecNumber evidence="7">5.6.2.4</ecNumber>
    </recommendedName>
</protein>
<dbReference type="EC" id="5.6.2.4" evidence="7"/>
<dbReference type="GO" id="GO:0016787">
    <property type="term" value="F:hydrolase activity"/>
    <property type="evidence" value="ECO:0007669"/>
    <property type="project" value="UniProtKB-UniRule"/>
</dbReference>
<dbReference type="Proteomes" id="UP000324162">
    <property type="component" value="Unassembled WGS sequence"/>
</dbReference>
<dbReference type="Gene3D" id="3.40.50.300">
    <property type="entry name" value="P-loop containing nucleotide triphosphate hydrolases"/>
    <property type="match status" value="3"/>
</dbReference>
<dbReference type="Pfam" id="PF01396">
    <property type="entry name" value="Zn_ribbon_Top1"/>
    <property type="match status" value="2"/>
</dbReference>
<dbReference type="GO" id="GO:0000725">
    <property type="term" value="P:recombinational repair"/>
    <property type="evidence" value="ECO:0007669"/>
    <property type="project" value="TreeGrafter"/>
</dbReference>
<dbReference type="SUPFAM" id="SSF57783">
    <property type="entry name" value="Zinc beta-ribbon"/>
    <property type="match status" value="1"/>
</dbReference>